<keyword evidence="7" id="KW-1185">Reference proteome</keyword>
<dbReference type="GO" id="GO:0016020">
    <property type="term" value="C:membrane"/>
    <property type="evidence" value="ECO:0007669"/>
    <property type="project" value="UniProtKB-SubCell"/>
</dbReference>
<feature type="transmembrane region" description="Helical" evidence="5">
    <location>
        <begin position="32"/>
        <end position="56"/>
    </location>
</feature>
<dbReference type="CDD" id="cd20254">
    <property type="entry name" value="CASIMO1_SMIM5"/>
    <property type="match status" value="1"/>
</dbReference>
<dbReference type="Pfam" id="PF15831">
    <property type="entry name" value="SMIM5_18_22"/>
    <property type="match status" value="1"/>
</dbReference>
<evidence type="ECO:0000256" key="3">
    <source>
        <dbReference type="ARBA" id="ARBA00022989"/>
    </source>
</evidence>
<reference evidence="6 7" key="1">
    <citation type="journal article" date="2024" name="Genome Biol. Evol.">
        <title>Chromosome-level genome assembly of the viviparous eelpout Zoarces viviparus.</title>
        <authorList>
            <person name="Fuhrmann N."/>
            <person name="Brasseur M.V."/>
            <person name="Bakowski C.E."/>
            <person name="Podsiadlowski L."/>
            <person name="Prost S."/>
            <person name="Krehenwinkel H."/>
            <person name="Mayer C."/>
        </authorList>
    </citation>
    <scope>NUCLEOTIDE SEQUENCE [LARGE SCALE GENOMIC DNA]</scope>
    <source>
        <strain evidence="6">NO-MEL_2022_Ind0_liver</strain>
    </source>
</reference>
<proteinExistence type="predicted"/>
<organism evidence="6 7">
    <name type="scientific">Zoarces viviparus</name>
    <name type="common">Viviparous eelpout</name>
    <name type="synonym">Blennius viviparus</name>
    <dbReference type="NCBI Taxonomy" id="48416"/>
    <lineage>
        <taxon>Eukaryota</taxon>
        <taxon>Metazoa</taxon>
        <taxon>Chordata</taxon>
        <taxon>Craniata</taxon>
        <taxon>Vertebrata</taxon>
        <taxon>Euteleostomi</taxon>
        <taxon>Actinopterygii</taxon>
        <taxon>Neopterygii</taxon>
        <taxon>Teleostei</taxon>
        <taxon>Neoteleostei</taxon>
        <taxon>Acanthomorphata</taxon>
        <taxon>Eupercaria</taxon>
        <taxon>Perciformes</taxon>
        <taxon>Cottioidei</taxon>
        <taxon>Zoarcales</taxon>
        <taxon>Zoarcidae</taxon>
        <taxon>Zoarcinae</taxon>
        <taxon>Zoarces</taxon>
    </lineage>
</organism>
<dbReference type="PANTHER" id="PTHR37344">
    <property type="entry name" value="SMALL INTEGRAL MEMBRANE PROTEIN 5"/>
    <property type="match status" value="1"/>
</dbReference>
<dbReference type="AlphaFoldDB" id="A0AAW1F8G2"/>
<dbReference type="InterPro" id="IPR047133">
    <property type="entry name" value="SMIM5"/>
</dbReference>
<dbReference type="PANTHER" id="PTHR37344:SF1">
    <property type="entry name" value="SMALL INTEGRAL MEMBRANE PROTEIN 5"/>
    <property type="match status" value="1"/>
</dbReference>
<evidence type="ECO:0000256" key="5">
    <source>
        <dbReference type="SAM" id="Phobius"/>
    </source>
</evidence>
<evidence type="ECO:0008006" key="8">
    <source>
        <dbReference type="Google" id="ProtNLM"/>
    </source>
</evidence>
<keyword evidence="3 5" id="KW-1133">Transmembrane helix</keyword>
<comment type="caution">
    <text evidence="6">The sequence shown here is derived from an EMBL/GenBank/DDBJ whole genome shotgun (WGS) entry which is preliminary data.</text>
</comment>
<gene>
    <name evidence="6" type="ORF">VZT92_012267</name>
</gene>
<keyword evidence="2 5" id="KW-0812">Transmembrane</keyword>
<accession>A0AAW1F8G2</accession>
<evidence type="ECO:0000313" key="6">
    <source>
        <dbReference type="EMBL" id="KAK9530785.1"/>
    </source>
</evidence>
<evidence type="ECO:0000256" key="2">
    <source>
        <dbReference type="ARBA" id="ARBA00022692"/>
    </source>
</evidence>
<evidence type="ECO:0000313" key="7">
    <source>
        <dbReference type="Proteomes" id="UP001488805"/>
    </source>
</evidence>
<dbReference type="Proteomes" id="UP001488805">
    <property type="component" value="Unassembled WGS sequence"/>
</dbReference>
<evidence type="ECO:0000256" key="4">
    <source>
        <dbReference type="ARBA" id="ARBA00023136"/>
    </source>
</evidence>
<evidence type="ECO:0000256" key="1">
    <source>
        <dbReference type="ARBA" id="ARBA00004167"/>
    </source>
</evidence>
<dbReference type="EMBL" id="JBCEZU010000100">
    <property type="protein sequence ID" value="KAK9530785.1"/>
    <property type="molecule type" value="Genomic_DNA"/>
</dbReference>
<comment type="subcellular location">
    <subcellularLocation>
        <location evidence="1">Membrane</location>
        <topology evidence="1">Single-pass membrane protein</topology>
    </subcellularLocation>
</comment>
<name>A0AAW1F8G2_ZOAVI</name>
<sequence>MAGVKEELLDILQKVWIKLQGLPQASYLELGAFLVIVLFVATFLFLIVLSCAQCFCCGKLKQPATRVQPV</sequence>
<keyword evidence="4 5" id="KW-0472">Membrane</keyword>
<dbReference type="InterPro" id="IPR031671">
    <property type="entry name" value="SMIM5/18/22"/>
</dbReference>
<protein>
    <recommendedName>
        <fullName evidence="8">Small integral membrane protein 5</fullName>
    </recommendedName>
</protein>